<evidence type="ECO:0000313" key="2">
    <source>
        <dbReference type="Proteomes" id="UP000277094"/>
    </source>
</evidence>
<protein>
    <submittedName>
        <fullName evidence="1">Uncharacterized protein</fullName>
    </submittedName>
</protein>
<accession>A0A3N0DIK0</accession>
<keyword evidence="2" id="KW-1185">Reference proteome</keyword>
<sequence length="201" mass="22435">MFGRRRESNLQRELRVTDDLERWVRDEIYRVRAGGRRASATTAIAASAAEKTFRIVEDLPDLQNQTSTLWHAHLDRVWEYLGGDDAQHYAISGALAEFLSSPLNHNEGQDGPDDFDRPQTVAAYSAALAAIAWGVDFATTAVAQIFESIDQKYAGDLGSEERWVEVQREVDSVRRVVTMVVESAKLPGARFTPELLAAIRS</sequence>
<dbReference type="AlphaFoldDB" id="A0A3N0DIK0"/>
<dbReference type="Proteomes" id="UP000277094">
    <property type="component" value="Unassembled WGS sequence"/>
</dbReference>
<name>A0A3N0DIK0_9ACTN</name>
<proteinExistence type="predicted"/>
<dbReference type="EMBL" id="RJSG01000006">
    <property type="protein sequence ID" value="RNL75485.1"/>
    <property type="molecule type" value="Genomic_DNA"/>
</dbReference>
<dbReference type="RefSeq" id="WP_123235673.1">
    <property type="nucleotide sequence ID" value="NZ_RJSG01000006.1"/>
</dbReference>
<comment type="caution">
    <text evidence="1">The sequence shown here is derived from an EMBL/GenBank/DDBJ whole genome shotgun (WGS) entry which is preliminary data.</text>
</comment>
<evidence type="ECO:0000313" key="1">
    <source>
        <dbReference type="EMBL" id="RNL75485.1"/>
    </source>
</evidence>
<organism evidence="1 2">
    <name type="scientific">Nocardioides marmorisolisilvae</name>
    <dbReference type="NCBI Taxonomy" id="1542737"/>
    <lineage>
        <taxon>Bacteria</taxon>
        <taxon>Bacillati</taxon>
        <taxon>Actinomycetota</taxon>
        <taxon>Actinomycetes</taxon>
        <taxon>Propionibacteriales</taxon>
        <taxon>Nocardioidaceae</taxon>
        <taxon>Nocardioides</taxon>
    </lineage>
</organism>
<gene>
    <name evidence="1" type="ORF">EFL95_18950</name>
</gene>
<reference evidence="1 2" key="1">
    <citation type="submission" date="2018-11" db="EMBL/GenBank/DDBJ databases">
        <authorList>
            <person name="Li F."/>
        </authorList>
    </citation>
    <scope>NUCLEOTIDE SEQUENCE [LARGE SCALE GENOMIC DNA]</scope>
    <source>
        <strain evidence="1 2">KIS18-7</strain>
    </source>
</reference>